<dbReference type="RefSeq" id="WP_237485419.1">
    <property type="nucleotide sequence ID" value="NZ_CAKLCM010000002.1"/>
</dbReference>
<sequence>MYKALISAVVSLFLVAGCASDVATDFNADVDFSSYTQYQYKEDPDTPISLDAARIKSAVDQQLAQKGLKKVDADANMLVYYSIIEASELLADGPSFTFGVGSGRYRGAGYGVGVSTPERIKERKYGKINVELIDAKTNQVIWRSISQRQLTESMSPQDREAFINDQVAKMFVEYGN</sequence>
<name>A0ABM8ZK30_9VIBR</name>
<organism evidence="3 4">
    <name type="scientific">Vibrio hippocampi</name>
    <dbReference type="NCBI Taxonomy" id="654686"/>
    <lineage>
        <taxon>Bacteria</taxon>
        <taxon>Pseudomonadati</taxon>
        <taxon>Pseudomonadota</taxon>
        <taxon>Gammaproteobacteria</taxon>
        <taxon>Vibrionales</taxon>
        <taxon>Vibrionaceae</taxon>
        <taxon>Vibrio</taxon>
    </lineage>
</organism>
<dbReference type="Pfam" id="PF13590">
    <property type="entry name" value="DUF4136"/>
    <property type="match status" value="1"/>
</dbReference>
<feature type="signal peptide" evidence="1">
    <location>
        <begin position="1"/>
        <end position="23"/>
    </location>
</feature>
<dbReference type="Proteomes" id="UP000838160">
    <property type="component" value="Unassembled WGS sequence"/>
</dbReference>
<reference evidence="3" key="1">
    <citation type="submission" date="2021-12" db="EMBL/GenBank/DDBJ databases">
        <authorList>
            <person name="Rodrigo-Torres L."/>
            <person name="Arahal R. D."/>
            <person name="Lucena T."/>
        </authorList>
    </citation>
    <scope>NUCLEOTIDE SEQUENCE</scope>
    <source>
        <strain evidence="3">CECT 8226</strain>
    </source>
</reference>
<protein>
    <recommendedName>
        <fullName evidence="2">DUF4136 domain-containing protein</fullName>
    </recommendedName>
</protein>
<dbReference type="EMBL" id="CAKLCM010000002">
    <property type="protein sequence ID" value="CAH0527290.1"/>
    <property type="molecule type" value="Genomic_DNA"/>
</dbReference>
<keyword evidence="4" id="KW-1185">Reference proteome</keyword>
<evidence type="ECO:0000259" key="2">
    <source>
        <dbReference type="Pfam" id="PF13590"/>
    </source>
</evidence>
<dbReference type="PROSITE" id="PS51257">
    <property type="entry name" value="PROKAR_LIPOPROTEIN"/>
    <property type="match status" value="1"/>
</dbReference>
<feature type="domain" description="DUF4136" evidence="2">
    <location>
        <begin position="22"/>
        <end position="174"/>
    </location>
</feature>
<gene>
    <name evidence="3" type="ORF">VHP8226_02619</name>
</gene>
<keyword evidence="1" id="KW-0732">Signal</keyword>
<proteinExistence type="predicted"/>
<accession>A0ABM8ZK30</accession>
<dbReference type="InterPro" id="IPR025411">
    <property type="entry name" value="DUF4136"/>
</dbReference>
<evidence type="ECO:0000256" key="1">
    <source>
        <dbReference type="SAM" id="SignalP"/>
    </source>
</evidence>
<comment type="caution">
    <text evidence="3">The sequence shown here is derived from an EMBL/GenBank/DDBJ whole genome shotgun (WGS) entry which is preliminary data.</text>
</comment>
<feature type="chain" id="PRO_5047005428" description="DUF4136 domain-containing protein" evidence="1">
    <location>
        <begin position="24"/>
        <end position="176"/>
    </location>
</feature>
<evidence type="ECO:0000313" key="3">
    <source>
        <dbReference type="EMBL" id="CAH0527290.1"/>
    </source>
</evidence>
<dbReference type="Gene3D" id="3.30.160.670">
    <property type="match status" value="1"/>
</dbReference>
<evidence type="ECO:0000313" key="4">
    <source>
        <dbReference type="Proteomes" id="UP000838160"/>
    </source>
</evidence>